<dbReference type="InterPro" id="IPR025110">
    <property type="entry name" value="AMP-bd_C"/>
</dbReference>
<evidence type="ECO:0000256" key="6">
    <source>
        <dbReference type="ARBA" id="ARBA00048477"/>
    </source>
</evidence>
<dbReference type="InterPro" id="IPR000873">
    <property type="entry name" value="AMP-dep_synth/lig_dom"/>
</dbReference>
<feature type="domain" description="AMP-dependent synthetase/ligase" evidence="7">
    <location>
        <begin position="32"/>
        <end position="393"/>
    </location>
</feature>
<dbReference type="InterPro" id="IPR042099">
    <property type="entry name" value="ANL_N_sf"/>
</dbReference>
<organism evidence="9 10">
    <name type="scientific">Porites evermanni</name>
    <dbReference type="NCBI Taxonomy" id="104178"/>
    <lineage>
        <taxon>Eukaryota</taxon>
        <taxon>Metazoa</taxon>
        <taxon>Cnidaria</taxon>
        <taxon>Anthozoa</taxon>
        <taxon>Hexacorallia</taxon>
        <taxon>Scleractinia</taxon>
        <taxon>Fungiina</taxon>
        <taxon>Poritidae</taxon>
        <taxon>Porites</taxon>
    </lineage>
</organism>
<keyword evidence="2" id="KW-0436">Ligase</keyword>
<keyword evidence="10" id="KW-1185">Reference proteome</keyword>
<name>A0ABN8LUD3_9CNID</name>
<dbReference type="Pfam" id="PF13193">
    <property type="entry name" value="AMP-binding_C"/>
    <property type="match status" value="1"/>
</dbReference>
<evidence type="ECO:0000256" key="3">
    <source>
        <dbReference type="ARBA" id="ARBA00022741"/>
    </source>
</evidence>
<feature type="domain" description="AMP-binding enzyme C-terminal" evidence="8">
    <location>
        <begin position="458"/>
        <end position="525"/>
    </location>
</feature>
<dbReference type="Proteomes" id="UP001159427">
    <property type="component" value="Unassembled WGS sequence"/>
</dbReference>
<evidence type="ECO:0000313" key="9">
    <source>
        <dbReference type="EMBL" id="CAH3019284.1"/>
    </source>
</evidence>
<dbReference type="EMBL" id="CALNXI010000112">
    <property type="protein sequence ID" value="CAH3019284.1"/>
    <property type="molecule type" value="Genomic_DNA"/>
</dbReference>
<dbReference type="InterPro" id="IPR045851">
    <property type="entry name" value="AMP-bd_C_sf"/>
</dbReference>
<evidence type="ECO:0000256" key="4">
    <source>
        <dbReference type="ARBA" id="ARBA00022840"/>
    </source>
</evidence>
<comment type="similarity">
    <text evidence="1">Belongs to the ATP-dependent AMP-binding enzyme family.</text>
</comment>
<evidence type="ECO:0000256" key="2">
    <source>
        <dbReference type="ARBA" id="ARBA00022598"/>
    </source>
</evidence>
<dbReference type="InterPro" id="IPR020845">
    <property type="entry name" value="AMP-binding_CS"/>
</dbReference>
<dbReference type="PANTHER" id="PTHR43605:SF10">
    <property type="entry name" value="ACYL-COA SYNTHETASE MEDIUM CHAIN FAMILY MEMBER 3"/>
    <property type="match status" value="1"/>
</dbReference>
<proteinExistence type="inferred from homology"/>
<dbReference type="Gene3D" id="3.40.50.12780">
    <property type="entry name" value="N-terminal domain of ligase-like"/>
    <property type="match status" value="1"/>
</dbReference>
<dbReference type="PANTHER" id="PTHR43605">
    <property type="entry name" value="ACYL-COENZYME A SYNTHETASE"/>
    <property type="match status" value="1"/>
</dbReference>
<comment type="catalytic activity">
    <reaction evidence="6">
        <text>a medium-chain fatty acid + ATP + CoA = a medium-chain fatty acyl-CoA + AMP + diphosphate</text>
        <dbReference type="Rhea" id="RHEA:48340"/>
        <dbReference type="ChEBI" id="CHEBI:30616"/>
        <dbReference type="ChEBI" id="CHEBI:33019"/>
        <dbReference type="ChEBI" id="CHEBI:57287"/>
        <dbReference type="ChEBI" id="CHEBI:59558"/>
        <dbReference type="ChEBI" id="CHEBI:90546"/>
        <dbReference type="ChEBI" id="CHEBI:456215"/>
        <dbReference type="EC" id="6.2.1.2"/>
    </reaction>
    <physiologicalReaction direction="left-to-right" evidence="6">
        <dbReference type="Rhea" id="RHEA:48341"/>
    </physiologicalReaction>
</comment>
<dbReference type="Pfam" id="PF00501">
    <property type="entry name" value="AMP-binding"/>
    <property type="match status" value="1"/>
</dbReference>
<evidence type="ECO:0000313" key="10">
    <source>
        <dbReference type="Proteomes" id="UP001159427"/>
    </source>
</evidence>
<dbReference type="InterPro" id="IPR051087">
    <property type="entry name" value="Mitochondrial_ACSM"/>
</dbReference>
<evidence type="ECO:0000259" key="7">
    <source>
        <dbReference type="Pfam" id="PF00501"/>
    </source>
</evidence>
<dbReference type="EC" id="6.2.1.2" evidence="5"/>
<gene>
    <name evidence="9" type="ORF">PEVE_00002135</name>
</gene>
<reference evidence="9 10" key="1">
    <citation type="submission" date="2022-05" db="EMBL/GenBank/DDBJ databases">
        <authorList>
            <consortium name="Genoscope - CEA"/>
            <person name="William W."/>
        </authorList>
    </citation>
    <scope>NUCLEOTIDE SEQUENCE [LARGE SCALE GENOMIC DNA]</scope>
</reference>
<keyword evidence="4" id="KW-0067">ATP-binding</keyword>
<sequence>MADNVTWGSEDFLVPEYFNFADVIDEWALKEQESKRKSDIPALWWIDGDGNEVKWSFQEVVLNSKKTANLLCAAADIKQGDRVMIILPAVPEYWMIQAACLRTGAVFMVIPDNIGPKELHRRIVKSKPVCVVSANSDQIREELFDVIEKVTEVNIKSKILVNRIKVKQREGWLEFESLLETASGDFQSVNSLSSAPTNIFFSSGTTGNAKMIEHSQASMGLGSLAIEKTNEETDLIWVTTPTGWSVLLIQSFYGAWSDGAGTFVHYKKVTPREALKTLQEYPITVAQFRPSIYIKALEEGSHDSFKFATLKRCFVAGEPSNKKVLRRWREKTGVELWDFYGQTELNALTWYRDAGNSSQLESVGRPFHGVDMLVVDHNNQELPHDTLGRIVVRVKPYRPVKMFTCYVDDPQKTEACFSGDFYVTGDLGRSDKDGHFWIVGRADDLINVNTLLINPCDVETSLREHPAVLDCAVVSSLNQLSQTILKAFIVLSSDFKNKNQDELMKELQEYMKYNAAAWMCPQKVIDL</sequence>
<comment type="caution">
    <text evidence="9">The sequence shown here is derived from an EMBL/GenBank/DDBJ whole genome shotgun (WGS) entry which is preliminary data.</text>
</comment>
<evidence type="ECO:0000256" key="1">
    <source>
        <dbReference type="ARBA" id="ARBA00006432"/>
    </source>
</evidence>
<accession>A0ABN8LUD3</accession>
<evidence type="ECO:0000256" key="5">
    <source>
        <dbReference type="ARBA" id="ARBA00039009"/>
    </source>
</evidence>
<dbReference type="PROSITE" id="PS00455">
    <property type="entry name" value="AMP_BINDING"/>
    <property type="match status" value="1"/>
</dbReference>
<dbReference type="Gene3D" id="3.30.300.30">
    <property type="match status" value="1"/>
</dbReference>
<evidence type="ECO:0000259" key="8">
    <source>
        <dbReference type="Pfam" id="PF13193"/>
    </source>
</evidence>
<dbReference type="SUPFAM" id="SSF56801">
    <property type="entry name" value="Acetyl-CoA synthetase-like"/>
    <property type="match status" value="1"/>
</dbReference>
<keyword evidence="3" id="KW-0547">Nucleotide-binding</keyword>
<protein>
    <recommendedName>
        <fullName evidence="5">medium-chain acyl-CoA ligase</fullName>
        <ecNumber evidence="5">6.2.1.2</ecNumber>
    </recommendedName>
</protein>